<dbReference type="SUPFAM" id="SSF64288">
    <property type="entry name" value="Chorismate lyase-like"/>
    <property type="match status" value="1"/>
</dbReference>
<protein>
    <submittedName>
        <fullName evidence="3">DNA-binding GntR family transcriptional regulator</fullName>
    </submittedName>
</protein>
<dbReference type="InterPro" id="IPR028978">
    <property type="entry name" value="Chorismate_lyase_/UTRA_dom_sf"/>
</dbReference>
<dbReference type="PANTHER" id="PTHR44846:SF17">
    <property type="entry name" value="GNTR-FAMILY TRANSCRIPTIONAL REGULATOR"/>
    <property type="match status" value="1"/>
</dbReference>
<organism evidence="3 4">
    <name type="scientific">Streptomyces spectabilis</name>
    <dbReference type="NCBI Taxonomy" id="68270"/>
    <lineage>
        <taxon>Bacteria</taxon>
        <taxon>Bacillati</taxon>
        <taxon>Actinomycetota</taxon>
        <taxon>Actinomycetes</taxon>
        <taxon>Kitasatosporales</taxon>
        <taxon>Streptomycetaceae</taxon>
        <taxon>Streptomyces</taxon>
    </lineage>
</organism>
<feature type="domain" description="UbiC transcription regulator-associated" evidence="2">
    <location>
        <begin position="31"/>
        <end position="172"/>
    </location>
</feature>
<keyword evidence="3" id="KW-0238">DNA-binding</keyword>
<dbReference type="InterPro" id="IPR011663">
    <property type="entry name" value="UTRA"/>
</dbReference>
<dbReference type="SMART" id="SM00866">
    <property type="entry name" value="UTRA"/>
    <property type="match status" value="1"/>
</dbReference>
<dbReference type="Gene3D" id="3.40.1410.10">
    <property type="entry name" value="Chorismate lyase-like"/>
    <property type="match status" value="1"/>
</dbReference>
<sequence length="180" mass="19565">MAGEWTSSQSASYVKPREPGRGDAWAEEAGRAGKTGTHRLAEVTECVPPELVAAALRLEPGDLAVVRRRVVELDGLPIELADSYYPLRIAQGTALAEHRKIPGGAPTLLSDLGHTAAEVQEDVSCREATDVERATLNLGADEWVLLLARLTIDQAGLPMEAMLMTMKAQGRHLHYRMRTT</sequence>
<dbReference type="GO" id="GO:0003677">
    <property type="term" value="F:DNA binding"/>
    <property type="evidence" value="ECO:0007669"/>
    <property type="project" value="UniProtKB-KW"/>
</dbReference>
<dbReference type="Pfam" id="PF07702">
    <property type="entry name" value="UTRA"/>
    <property type="match status" value="1"/>
</dbReference>
<evidence type="ECO:0000259" key="2">
    <source>
        <dbReference type="SMART" id="SM00866"/>
    </source>
</evidence>
<keyword evidence="4" id="KW-1185">Reference proteome</keyword>
<dbReference type="PANTHER" id="PTHR44846">
    <property type="entry name" value="MANNOSYL-D-GLYCERATE TRANSPORT/METABOLISM SYSTEM REPRESSOR MNGR-RELATED"/>
    <property type="match status" value="1"/>
</dbReference>
<dbReference type="Proteomes" id="UP000549009">
    <property type="component" value="Unassembled WGS sequence"/>
</dbReference>
<evidence type="ECO:0000313" key="4">
    <source>
        <dbReference type="Proteomes" id="UP000549009"/>
    </source>
</evidence>
<accession>A0A7W8B2K7</accession>
<evidence type="ECO:0000256" key="1">
    <source>
        <dbReference type="SAM" id="MobiDB-lite"/>
    </source>
</evidence>
<dbReference type="GO" id="GO:0045892">
    <property type="term" value="P:negative regulation of DNA-templated transcription"/>
    <property type="evidence" value="ECO:0007669"/>
    <property type="project" value="TreeGrafter"/>
</dbReference>
<dbReference type="InterPro" id="IPR050679">
    <property type="entry name" value="Bact_HTH_transcr_reg"/>
</dbReference>
<feature type="region of interest" description="Disordered" evidence="1">
    <location>
        <begin position="1"/>
        <end position="33"/>
    </location>
</feature>
<comment type="caution">
    <text evidence="3">The sequence shown here is derived from an EMBL/GenBank/DDBJ whole genome shotgun (WGS) entry which is preliminary data.</text>
</comment>
<feature type="compositionally biased region" description="Polar residues" evidence="1">
    <location>
        <begin position="1"/>
        <end position="12"/>
    </location>
</feature>
<gene>
    <name evidence="3" type="ORF">FHS40_008322</name>
</gene>
<evidence type="ECO:0000313" key="3">
    <source>
        <dbReference type="EMBL" id="MBB5109194.1"/>
    </source>
</evidence>
<proteinExistence type="predicted"/>
<reference evidence="3 4" key="1">
    <citation type="submission" date="2020-08" db="EMBL/GenBank/DDBJ databases">
        <title>Genomic Encyclopedia of Type Strains, Phase III (KMG-III): the genomes of soil and plant-associated and newly described type strains.</title>
        <authorList>
            <person name="Whitman W."/>
        </authorList>
    </citation>
    <scope>NUCLEOTIDE SEQUENCE [LARGE SCALE GENOMIC DNA]</scope>
    <source>
        <strain evidence="3 4">CECT 3146</strain>
    </source>
</reference>
<dbReference type="EMBL" id="JACHJD010000024">
    <property type="protein sequence ID" value="MBB5109194.1"/>
    <property type="molecule type" value="Genomic_DNA"/>
</dbReference>
<dbReference type="AlphaFoldDB" id="A0A7W8B2K7"/>
<dbReference type="RefSeq" id="WP_184926191.1">
    <property type="nucleotide sequence ID" value="NZ_BMSQ01000027.1"/>
</dbReference>
<name>A0A7W8B2K7_STRST</name>